<dbReference type="InterPro" id="IPR036457">
    <property type="entry name" value="PPM-type-like_dom_sf"/>
</dbReference>
<sequence>MFGMITDLGMVRSLNEDYVGYLINDNIKLFIVADGMGGHNAGEIASKTAVETVKSYFEAKQNILKENLSSDFKEAITYANEKIFNISNEKKECRGMGTTITACIMYEDKTLIANVGDSSCFIIEKDNIIKITKDHSLVQQLVDKGSITEEEAVNHPNKNVITRAVGTYEHLEIDIFDISDIDMDMILLCTDGLTNDIPKDELYNIINKNSCASYDELCKKIIEEAKKRGGRDNISLILVKGEQDYDDRNDIRR</sequence>
<dbReference type="SUPFAM" id="SSF81606">
    <property type="entry name" value="PP2C-like"/>
    <property type="match status" value="1"/>
</dbReference>
<organism evidence="2 3">
    <name type="scientific">Clostridium algidicarnis DSM 15099</name>
    <dbReference type="NCBI Taxonomy" id="1121295"/>
    <lineage>
        <taxon>Bacteria</taxon>
        <taxon>Bacillati</taxon>
        <taxon>Bacillota</taxon>
        <taxon>Clostridia</taxon>
        <taxon>Eubacteriales</taxon>
        <taxon>Clostridiaceae</taxon>
        <taxon>Clostridium</taxon>
    </lineage>
</organism>
<evidence type="ECO:0000259" key="1">
    <source>
        <dbReference type="PROSITE" id="PS51746"/>
    </source>
</evidence>
<dbReference type="Proteomes" id="UP000239863">
    <property type="component" value="Unassembled WGS sequence"/>
</dbReference>
<comment type="caution">
    <text evidence="2">The sequence shown here is derived from an EMBL/GenBank/DDBJ whole genome shotgun (WGS) entry which is preliminary data.</text>
</comment>
<dbReference type="GO" id="GO:0004722">
    <property type="term" value="F:protein serine/threonine phosphatase activity"/>
    <property type="evidence" value="ECO:0007669"/>
    <property type="project" value="InterPro"/>
</dbReference>
<dbReference type="OrthoDB" id="9801841at2"/>
<dbReference type="STRING" id="37659.GCA_000703125_02613"/>
<dbReference type="Pfam" id="PF13672">
    <property type="entry name" value="PP2C_2"/>
    <property type="match status" value="1"/>
</dbReference>
<protein>
    <submittedName>
        <fullName evidence="2">Protein phosphatase</fullName>
    </submittedName>
</protein>
<dbReference type="InterPro" id="IPR001932">
    <property type="entry name" value="PPM-type_phosphatase-like_dom"/>
</dbReference>
<dbReference type="InterPro" id="IPR015655">
    <property type="entry name" value="PP2C"/>
</dbReference>
<dbReference type="RefSeq" id="WP_104409013.1">
    <property type="nucleotide sequence ID" value="NZ_PTIS01000001.1"/>
</dbReference>
<dbReference type="Gene3D" id="3.60.40.10">
    <property type="entry name" value="PPM-type phosphatase domain"/>
    <property type="match status" value="1"/>
</dbReference>
<dbReference type="PANTHER" id="PTHR13832:SF860">
    <property type="entry name" value="PROTEIN PHOSPHATASE PHPP"/>
    <property type="match status" value="1"/>
</dbReference>
<feature type="domain" description="PPM-type phosphatase" evidence="1">
    <location>
        <begin position="1"/>
        <end position="241"/>
    </location>
</feature>
<dbReference type="AlphaFoldDB" id="A0A2S6G1A3"/>
<dbReference type="SMART" id="SM00331">
    <property type="entry name" value="PP2C_SIG"/>
    <property type="match status" value="1"/>
</dbReference>
<dbReference type="NCBIfam" id="NF033484">
    <property type="entry name" value="Stp1_PP2C_phos"/>
    <property type="match status" value="1"/>
</dbReference>
<dbReference type="PANTHER" id="PTHR13832">
    <property type="entry name" value="PROTEIN PHOSPHATASE 2C"/>
    <property type="match status" value="1"/>
</dbReference>
<accession>A0A2S6G1A3</accession>
<name>A0A2S6G1A3_9CLOT</name>
<proteinExistence type="predicted"/>
<evidence type="ECO:0000313" key="3">
    <source>
        <dbReference type="Proteomes" id="UP000239863"/>
    </source>
</evidence>
<evidence type="ECO:0000313" key="2">
    <source>
        <dbReference type="EMBL" id="PPK49673.1"/>
    </source>
</evidence>
<dbReference type="SMART" id="SM00332">
    <property type="entry name" value="PP2Cc"/>
    <property type="match status" value="1"/>
</dbReference>
<dbReference type="PROSITE" id="PS51746">
    <property type="entry name" value="PPM_2"/>
    <property type="match status" value="1"/>
</dbReference>
<reference evidence="2 3" key="1">
    <citation type="submission" date="2018-02" db="EMBL/GenBank/DDBJ databases">
        <title>Genomic Encyclopedia of Archaeal and Bacterial Type Strains, Phase II (KMG-II): from individual species to whole genera.</title>
        <authorList>
            <person name="Goeker M."/>
        </authorList>
    </citation>
    <scope>NUCLEOTIDE SEQUENCE [LARGE SCALE GENOMIC DNA]</scope>
    <source>
        <strain evidence="2 3">DSM 15099</strain>
    </source>
</reference>
<gene>
    <name evidence="2" type="ORF">BD821_101338</name>
</gene>
<dbReference type="CDD" id="cd00143">
    <property type="entry name" value="PP2Cc"/>
    <property type="match status" value="1"/>
</dbReference>
<dbReference type="EMBL" id="PTIS01000001">
    <property type="protein sequence ID" value="PPK49673.1"/>
    <property type="molecule type" value="Genomic_DNA"/>
</dbReference>